<dbReference type="NCBIfam" id="TIGR00842">
    <property type="entry name" value="bcct"/>
    <property type="match status" value="1"/>
</dbReference>
<dbReference type="EMBL" id="QKWH01000001">
    <property type="protein sequence ID" value="PZR54978.1"/>
    <property type="molecule type" value="Genomic_DNA"/>
</dbReference>
<feature type="transmembrane region" description="Helical" evidence="8">
    <location>
        <begin position="335"/>
        <end position="353"/>
    </location>
</feature>
<feature type="transmembrane region" description="Helical" evidence="8">
    <location>
        <begin position="78"/>
        <end position="100"/>
    </location>
</feature>
<gene>
    <name evidence="10" type="ORF">DNL40_00835</name>
</gene>
<evidence type="ECO:0000256" key="5">
    <source>
        <dbReference type="ARBA" id="ARBA00022692"/>
    </source>
</evidence>
<keyword evidence="7 8" id="KW-0472">Membrane</keyword>
<keyword evidence="5 8" id="KW-0812">Transmembrane</keyword>
<proteinExistence type="inferred from homology"/>
<feature type="transmembrane region" description="Helical" evidence="8">
    <location>
        <begin position="250"/>
        <end position="270"/>
    </location>
</feature>
<dbReference type="PANTHER" id="PTHR30047">
    <property type="entry name" value="HIGH-AFFINITY CHOLINE TRANSPORT PROTEIN-RELATED"/>
    <property type="match status" value="1"/>
</dbReference>
<dbReference type="InterPro" id="IPR018093">
    <property type="entry name" value="BCCT_CS"/>
</dbReference>
<feature type="signal peptide" evidence="9">
    <location>
        <begin position="1"/>
        <end position="24"/>
    </location>
</feature>
<dbReference type="GO" id="GO:0022857">
    <property type="term" value="F:transmembrane transporter activity"/>
    <property type="evidence" value="ECO:0007669"/>
    <property type="project" value="InterPro"/>
</dbReference>
<keyword evidence="9" id="KW-0732">Signal</keyword>
<feature type="transmembrane region" description="Helical" evidence="8">
    <location>
        <begin position="178"/>
        <end position="199"/>
    </location>
</feature>
<keyword evidence="3" id="KW-0813">Transport</keyword>
<dbReference type="GO" id="GO:0005886">
    <property type="term" value="C:plasma membrane"/>
    <property type="evidence" value="ECO:0007669"/>
    <property type="project" value="UniProtKB-SubCell"/>
</dbReference>
<evidence type="ECO:0000256" key="8">
    <source>
        <dbReference type="SAM" id="Phobius"/>
    </source>
</evidence>
<keyword evidence="4" id="KW-1003">Cell membrane</keyword>
<reference evidence="10 11" key="1">
    <citation type="submission" date="2018-06" db="EMBL/GenBank/DDBJ databases">
        <title>Whole genome sequencing of a novel hydrocarbon degrading bacterial strain, PW21 isolated from oil contaminated produced water sample.</title>
        <authorList>
            <person name="Nagkirti P."/>
            <person name="Shaikh A."/>
            <person name="Gowdaman V."/>
            <person name="Engineer A.E."/>
            <person name="Dagar S."/>
            <person name="Dhakephalkar P.K."/>
        </authorList>
    </citation>
    <scope>NUCLEOTIDE SEQUENCE [LARGE SCALE GENOMIC DNA]</scope>
    <source>
        <strain evidence="10 11">PW21</strain>
    </source>
</reference>
<keyword evidence="6 8" id="KW-1133">Transmembrane helix</keyword>
<keyword evidence="11" id="KW-1185">Reference proteome</keyword>
<protein>
    <submittedName>
        <fullName evidence="10">High-affinity choline transporter BetT</fullName>
    </submittedName>
</protein>
<feature type="transmembrane region" description="Helical" evidence="8">
    <location>
        <begin position="440"/>
        <end position="460"/>
    </location>
</feature>
<comment type="caution">
    <text evidence="10">The sequence shown here is derived from an EMBL/GenBank/DDBJ whole genome shotgun (WGS) entry which is preliminary data.</text>
</comment>
<evidence type="ECO:0000313" key="11">
    <source>
        <dbReference type="Proteomes" id="UP000248783"/>
    </source>
</evidence>
<evidence type="ECO:0000256" key="9">
    <source>
        <dbReference type="SAM" id="SignalP"/>
    </source>
</evidence>
<dbReference type="PROSITE" id="PS01303">
    <property type="entry name" value="BCCT"/>
    <property type="match status" value="1"/>
</dbReference>
<feature type="transmembrane region" description="Helical" evidence="8">
    <location>
        <begin position="40"/>
        <end position="58"/>
    </location>
</feature>
<feature type="transmembrane region" description="Helical" evidence="8">
    <location>
        <begin position="128"/>
        <end position="151"/>
    </location>
</feature>
<evidence type="ECO:0000256" key="4">
    <source>
        <dbReference type="ARBA" id="ARBA00022475"/>
    </source>
</evidence>
<dbReference type="Proteomes" id="UP000248783">
    <property type="component" value="Unassembled WGS sequence"/>
</dbReference>
<evidence type="ECO:0000256" key="2">
    <source>
        <dbReference type="ARBA" id="ARBA00005658"/>
    </source>
</evidence>
<sequence length="666" mass="70989">MVLTASAALILAVALATIVRPSQAEEVLGSAVTWISDAFGWYYFLAATAFLVFVVVVATSRVGRVKLGPEQSRPQFGLFTRAAMLFAAGIGTDLMFYSVAEPAAQYLAPPVGDGETVSAAREAVVWTLFHYGVIGWGMYALMGMALAYFAYRRDMPLSIRSVLHPLFGDRVWGRLGDVVDVAAVVATIFGLATTLGIGVSMLNRGLDDLLGIPEGVGAQVALLALAVVVAALSAVSGVQRGLRRLSELTVVLALALLAFVLVTGRTTFLLDGLVMNVGDYVTMLPGMSLDTMAYSDVAEWKNAWTIFFWAWWVAWAPFVGLFLARISRGRTVRQFVVGTLTLPFVFVLLWVSVFGNSAIDRIRGGGEAGTAFGAAAVDDPASGLFALLDQHPWAPATIAVAIVTGLLFYVTSADSGALVLANLTTRVHRAGDDGPPWLRIFWAVATGLLTLGMLLAGGIATLQGGTIIMGLPFSFVLIGVMLGLYRALRAEGHKAASLHAVLPTSLPGPAGTAGGQGWRRRLTRLMSFPGPRQARRFLDDVGRPALAEVAAELERQGLDVAREDLPADGVDLPCLALTVGLGDDAPFRYRLHPVLAPTPVFAHGVPHPADTYVRIEVHLTEGTQGYDVTGCTKDELIVDVLDQYERHLHFLHVTADPLTSTAPVEA</sequence>
<organism evidence="10 11">
    <name type="scientific">Xylanimonas oleitrophica</name>
    <dbReference type="NCBI Taxonomy" id="2607479"/>
    <lineage>
        <taxon>Bacteria</taxon>
        <taxon>Bacillati</taxon>
        <taxon>Actinomycetota</taxon>
        <taxon>Actinomycetes</taxon>
        <taxon>Micrococcales</taxon>
        <taxon>Promicromonosporaceae</taxon>
        <taxon>Xylanimonas</taxon>
    </lineage>
</organism>
<feature type="chain" id="PRO_5015935658" evidence="9">
    <location>
        <begin position="25"/>
        <end position="666"/>
    </location>
</feature>
<comment type="subcellular location">
    <subcellularLocation>
        <location evidence="1">Cell membrane</location>
        <topology evidence="1">Multi-pass membrane protein</topology>
    </subcellularLocation>
</comment>
<accession>A0A2W5XWL9</accession>
<dbReference type="InterPro" id="IPR000060">
    <property type="entry name" value="BCCT_transptr"/>
</dbReference>
<feature type="transmembrane region" description="Helical" evidence="8">
    <location>
        <begin position="393"/>
        <end position="420"/>
    </location>
</feature>
<dbReference type="PANTHER" id="PTHR30047:SF7">
    <property type="entry name" value="HIGH-AFFINITY CHOLINE TRANSPORT PROTEIN"/>
    <property type="match status" value="1"/>
</dbReference>
<name>A0A2W5XWL9_9MICO</name>
<evidence type="ECO:0000256" key="1">
    <source>
        <dbReference type="ARBA" id="ARBA00004651"/>
    </source>
</evidence>
<dbReference type="NCBIfam" id="NF007399">
    <property type="entry name" value="PRK09928.1"/>
    <property type="match status" value="1"/>
</dbReference>
<feature type="transmembrane region" description="Helical" evidence="8">
    <location>
        <begin position="466"/>
        <end position="485"/>
    </location>
</feature>
<comment type="similarity">
    <text evidence="2">Belongs to the BCCT transporter (TC 2.A.15) family.</text>
</comment>
<evidence type="ECO:0000313" key="10">
    <source>
        <dbReference type="EMBL" id="PZR54978.1"/>
    </source>
</evidence>
<dbReference type="Pfam" id="PF02028">
    <property type="entry name" value="BCCT"/>
    <property type="match status" value="1"/>
</dbReference>
<feature type="transmembrane region" description="Helical" evidence="8">
    <location>
        <begin position="219"/>
        <end position="238"/>
    </location>
</feature>
<evidence type="ECO:0000256" key="6">
    <source>
        <dbReference type="ARBA" id="ARBA00022989"/>
    </source>
</evidence>
<dbReference type="AlphaFoldDB" id="A0A2W5XWL9"/>
<evidence type="ECO:0000256" key="3">
    <source>
        <dbReference type="ARBA" id="ARBA00022448"/>
    </source>
</evidence>
<evidence type="ECO:0000256" key="7">
    <source>
        <dbReference type="ARBA" id="ARBA00023136"/>
    </source>
</evidence>
<feature type="transmembrane region" description="Helical" evidence="8">
    <location>
        <begin position="303"/>
        <end position="323"/>
    </location>
</feature>